<keyword evidence="1" id="KW-0430">Lectin</keyword>
<dbReference type="Gene3D" id="3.10.100.10">
    <property type="entry name" value="Mannose-Binding Protein A, subunit A"/>
    <property type="match status" value="1"/>
</dbReference>
<evidence type="ECO:0000313" key="5">
    <source>
        <dbReference type="Proteomes" id="UP000694556"/>
    </source>
</evidence>
<dbReference type="AlphaFoldDB" id="A0A8C3BDJ1"/>
<evidence type="ECO:0000313" key="4">
    <source>
        <dbReference type="Ensembl" id="ENSCMMP00000003677.1"/>
    </source>
</evidence>
<dbReference type="SUPFAM" id="SSF56436">
    <property type="entry name" value="C-type lectin-like"/>
    <property type="match status" value="1"/>
</dbReference>
<keyword evidence="3" id="KW-0472">Membrane</keyword>
<keyword evidence="3" id="KW-0812">Transmembrane</keyword>
<reference evidence="4" key="2">
    <citation type="submission" date="2025-08" db="UniProtKB">
        <authorList>
            <consortium name="Ensembl"/>
        </authorList>
    </citation>
    <scope>IDENTIFICATION</scope>
</reference>
<feature type="transmembrane region" description="Helical" evidence="3">
    <location>
        <begin position="41"/>
        <end position="63"/>
    </location>
</feature>
<name>A0A8C3BDJ1_CAIMO</name>
<evidence type="ECO:0000256" key="3">
    <source>
        <dbReference type="SAM" id="Phobius"/>
    </source>
</evidence>
<protein>
    <submittedName>
        <fullName evidence="4">Uncharacterized protein</fullName>
    </submittedName>
</protein>
<keyword evidence="3" id="KW-1133">Transmembrane helix</keyword>
<sequence length="196" mass="21955">MEAEITYAEVKFKNASPTEEVEVPQKKQQQHEQHTQTCPPWLPWLISLLLLLACVALVVVLLVTHVSQSCDKPAALQRNHTELHCILVVPQSKGRDWKCCPEGWRHFQESCYYFSDDQMPWDESQQNCSGMGSQLVVINTEAEQVSAGLREGQSSLETGVPGLEGPQSPSWLLQWRGDVLAACTQHWLQSATSSTP</sequence>
<evidence type="ECO:0000256" key="2">
    <source>
        <dbReference type="ARBA" id="ARBA00023157"/>
    </source>
</evidence>
<evidence type="ECO:0000256" key="1">
    <source>
        <dbReference type="ARBA" id="ARBA00022734"/>
    </source>
</evidence>
<dbReference type="PANTHER" id="PTHR46746:SF9">
    <property type="entry name" value="CD209 ANTIGEN-LIKE PROTEIN C-LIKE"/>
    <property type="match status" value="1"/>
</dbReference>
<dbReference type="PANTHER" id="PTHR46746">
    <property type="entry name" value="KILLER CELL LECTIN-LIKE RECEPTOR SUBFAMILY F MEMBER 2"/>
    <property type="match status" value="1"/>
</dbReference>
<dbReference type="Ensembl" id="ENSCMMT00000004127.1">
    <property type="protein sequence ID" value="ENSCMMP00000003677.1"/>
    <property type="gene ID" value="ENSCMMG00000002359.1"/>
</dbReference>
<dbReference type="InterPro" id="IPR051379">
    <property type="entry name" value="C-type_Lectin_Receptor_IMM"/>
</dbReference>
<reference evidence="4" key="1">
    <citation type="submission" date="2018-09" db="EMBL/GenBank/DDBJ databases">
        <title>Common duck and Muscovy duck high density SNP chip.</title>
        <authorList>
            <person name="Vignal A."/>
            <person name="Thebault N."/>
            <person name="Warren W.C."/>
        </authorList>
    </citation>
    <scope>NUCLEOTIDE SEQUENCE [LARGE SCALE GENOMIC DNA]</scope>
</reference>
<reference evidence="4" key="3">
    <citation type="submission" date="2025-09" db="UniProtKB">
        <authorList>
            <consortium name="Ensembl"/>
        </authorList>
    </citation>
    <scope>IDENTIFICATION</scope>
</reference>
<dbReference type="Proteomes" id="UP000694556">
    <property type="component" value="Chromosome 1"/>
</dbReference>
<dbReference type="InterPro" id="IPR016187">
    <property type="entry name" value="CTDL_fold"/>
</dbReference>
<keyword evidence="5" id="KW-1185">Reference proteome</keyword>
<accession>A0A8C3BDJ1</accession>
<dbReference type="InterPro" id="IPR016186">
    <property type="entry name" value="C-type_lectin-like/link_sf"/>
</dbReference>
<proteinExistence type="predicted"/>
<dbReference type="GO" id="GO:0030246">
    <property type="term" value="F:carbohydrate binding"/>
    <property type="evidence" value="ECO:0007669"/>
    <property type="project" value="UniProtKB-KW"/>
</dbReference>
<keyword evidence="2" id="KW-1015">Disulfide bond</keyword>
<organism evidence="4 5">
    <name type="scientific">Cairina moschata</name>
    <name type="common">Muscovy duck</name>
    <dbReference type="NCBI Taxonomy" id="8855"/>
    <lineage>
        <taxon>Eukaryota</taxon>
        <taxon>Metazoa</taxon>
        <taxon>Chordata</taxon>
        <taxon>Craniata</taxon>
        <taxon>Vertebrata</taxon>
        <taxon>Euteleostomi</taxon>
        <taxon>Archelosauria</taxon>
        <taxon>Archosauria</taxon>
        <taxon>Dinosauria</taxon>
        <taxon>Saurischia</taxon>
        <taxon>Theropoda</taxon>
        <taxon>Coelurosauria</taxon>
        <taxon>Aves</taxon>
        <taxon>Neognathae</taxon>
        <taxon>Galloanserae</taxon>
        <taxon>Anseriformes</taxon>
        <taxon>Anatidae</taxon>
        <taxon>Anatinae</taxon>
        <taxon>Cairina</taxon>
    </lineage>
</organism>